<proteinExistence type="inferred from homology"/>
<dbReference type="GO" id="GO:0008146">
    <property type="term" value="F:sulfotransferase activity"/>
    <property type="evidence" value="ECO:0007669"/>
    <property type="project" value="TreeGrafter"/>
</dbReference>
<feature type="domain" description="THIF-type NAD/FAD binding fold" evidence="3">
    <location>
        <begin position="14"/>
        <end position="245"/>
    </location>
</feature>
<dbReference type="CDD" id="cd00757">
    <property type="entry name" value="ThiF_MoeB_HesA_family"/>
    <property type="match status" value="1"/>
</dbReference>
<keyword evidence="2" id="KW-0812">Transmembrane</keyword>
<dbReference type="PANTHER" id="PTHR10953">
    <property type="entry name" value="UBIQUITIN-ACTIVATING ENZYME E1"/>
    <property type="match status" value="1"/>
</dbReference>
<evidence type="ECO:0000256" key="2">
    <source>
        <dbReference type="SAM" id="Phobius"/>
    </source>
</evidence>
<dbReference type="GO" id="GO:0004792">
    <property type="term" value="F:thiosulfate-cyanide sulfurtransferase activity"/>
    <property type="evidence" value="ECO:0007669"/>
    <property type="project" value="TreeGrafter"/>
</dbReference>
<dbReference type="InterPro" id="IPR000594">
    <property type="entry name" value="ThiF_NAD_FAD-bd"/>
</dbReference>
<dbReference type="GO" id="GO:0005829">
    <property type="term" value="C:cytosol"/>
    <property type="evidence" value="ECO:0007669"/>
    <property type="project" value="TreeGrafter"/>
</dbReference>
<dbReference type="GO" id="GO:0016779">
    <property type="term" value="F:nucleotidyltransferase activity"/>
    <property type="evidence" value="ECO:0007669"/>
    <property type="project" value="TreeGrafter"/>
</dbReference>
<dbReference type="FunFam" id="3.40.50.720:FF:000080">
    <property type="entry name" value="Thiazole biosynthesis adenylyltransferase ThiF"/>
    <property type="match status" value="1"/>
</dbReference>
<accession>A0A4D6WUY6</accession>
<reference evidence="4" key="2">
    <citation type="submission" date="2019-04" db="EMBL/GenBank/DDBJ databases">
        <authorList>
            <person name="Pasella M."/>
        </authorList>
    </citation>
    <scope>NUCLEOTIDE SEQUENCE</scope>
    <source>
        <strain evidence="4">PD2939_12</strain>
    </source>
</reference>
<keyword evidence="4" id="KW-0934">Plastid</keyword>
<dbReference type="InterPro" id="IPR035985">
    <property type="entry name" value="Ubiquitin-activating_enz"/>
</dbReference>
<dbReference type="Pfam" id="PF00899">
    <property type="entry name" value="ThiF"/>
    <property type="match status" value="1"/>
</dbReference>
<dbReference type="InterPro" id="IPR045886">
    <property type="entry name" value="ThiF/MoeB/HesA"/>
</dbReference>
<dbReference type="EMBL" id="MK814631">
    <property type="protein sequence ID" value="QCI05375.1"/>
    <property type="molecule type" value="Genomic_DNA"/>
</dbReference>
<comment type="similarity">
    <text evidence="1">Belongs to the HesA/MoeB/ThiF family.</text>
</comment>
<name>A0A4D6WUY6_9FLOR</name>
<dbReference type="PANTHER" id="PTHR10953:SF102">
    <property type="entry name" value="ADENYLYLTRANSFERASE AND SULFURTRANSFERASE MOCS3"/>
    <property type="match status" value="1"/>
</dbReference>
<feature type="transmembrane region" description="Helical" evidence="2">
    <location>
        <begin position="36"/>
        <end position="62"/>
    </location>
</feature>
<protein>
    <submittedName>
        <fullName evidence="4">Molybdopterin biosynthesis protein</fullName>
    </submittedName>
</protein>
<evidence type="ECO:0000259" key="3">
    <source>
        <dbReference type="Pfam" id="PF00899"/>
    </source>
</evidence>
<keyword evidence="2" id="KW-0472">Membrane</keyword>
<organism evidence="4">
    <name type="scientific">Compsothamnion thuioides</name>
    <dbReference type="NCBI Taxonomy" id="3097386"/>
    <lineage>
        <taxon>Eukaryota</taxon>
        <taxon>Rhodophyta</taxon>
        <taxon>Florideophyceae</taxon>
        <taxon>Rhodymeniophycidae</taxon>
        <taxon>Ceramiales</taxon>
        <taxon>Ceramiaceae</taxon>
        <taxon>Compsothamnion</taxon>
    </lineage>
</organism>
<keyword evidence="2" id="KW-1133">Transmembrane helix</keyword>
<dbReference type="AlphaFoldDB" id="A0A4D6WUY6"/>
<dbReference type="GO" id="GO:0008641">
    <property type="term" value="F:ubiquitin-like modifier activating enzyme activity"/>
    <property type="evidence" value="ECO:0007669"/>
    <property type="project" value="InterPro"/>
</dbReference>
<gene>
    <name evidence="4" type="primary">moeB</name>
</gene>
<evidence type="ECO:0000256" key="1">
    <source>
        <dbReference type="ARBA" id="ARBA00009919"/>
    </source>
</evidence>
<sequence length="293" mass="33587">MKRKIISKIEYNLYARHLILNNIGIHGQKKLKKSKILIIGAGGLGCPAMLYLVASGIGYIGIIDEDLIEISNLNRQILYNTQDIHKTKVKCAKTKLQTINPECKIIKHTKKLNNLNAEEIIKYYNIIIDACDNFKTRYIIDKTCYKLNKIHIYGSIEQFNGQICIFNYKSGIRYSNLYPKELKIQDSSCIGNGILGVMTGIIGILQATEAIKIILGIGKTLENQLLIYNLLNLSFTCVKIYSKNYNQKLLPLNNINTNIISKSQLIYIKNITKINFNYDIREYRIYDTHLINQ</sequence>
<evidence type="ECO:0000313" key="4">
    <source>
        <dbReference type="EMBL" id="QCI05375.1"/>
    </source>
</evidence>
<dbReference type="Gene3D" id="3.40.50.720">
    <property type="entry name" value="NAD(P)-binding Rossmann-like Domain"/>
    <property type="match status" value="1"/>
</dbReference>
<geneLocation type="plastid" evidence="4"/>
<dbReference type="SUPFAM" id="SSF69572">
    <property type="entry name" value="Activating enzymes of the ubiquitin-like proteins"/>
    <property type="match status" value="1"/>
</dbReference>
<reference evidence="4" key="1">
    <citation type="journal article" date="2019" name="Mol. Phylogenet. Evol.">
        <title>Morphological evolution and classification of the red algal order Ceramiales inferred using plastid phylogenomics.</title>
        <authorList>
            <person name="Diaz-Tapia P."/>
            <person name="Pasella M.M."/>
            <person name="Verbruggen H."/>
            <person name="Maggs C.A."/>
        </authorList>
    </citation>
    <scope>NUCLEOTIDE SEQUENCE</scope>
    <source>
        <strain evidence="4">PD2939_12</strain>
    </source>
</reference>